<dbReference type="Proteomes" id="UP000317722">
    <property type="component" value="Unassembled WGS sequence"/>
</dbReference>
<dbReference type="EMBL" id="RCZM01000008">
    <property type="protein sequence ID" value="TPG12899.1"/>
    <property type="molecule type" value="Genomic_DNA"/>
</dbReference>
<accession>A0A502CL99</accession>
<reference evidence="2 3" key="1">
    <citation type="journal article" date="2019" name="Environ. Microbiol.">
        <title>Species interactions and distinct microbial communities in high Arctic permafrost affected cryosols are associated with the CH4 and CO2 gas fluxes.</title>
        <authorList>
            <person name="Altshuler I."/>
            <person name="Hamel J."/>
            <person name="Turney S."/>
            <person name="Magnuson E."/>
            <person name="Levesque R."/>
            <person name="Greer C."/>
            <person name="Whyte L.G."/>
        </authorList>
    </citation>
    <scope>NUCLEOTIDE SEQUENCE [LARGE SCALE GENOMIC DNA]</scope>
    <source>
        <strain evidence="2 3">S9.3A</strain>
    </source>
</reference>
<name>A0A502CL99_9MICO</name>
<feature type="region of interest" description="Disordered" evidence="1">
    <location>
        <begin position="1"/>
        <end position="36"/>
    </location>
</feature>
<comment type="caution">
    <text evidence="2">The sequence shown here is derived from an EMBL/GenBank/DDBJ whole genome shotgun (WGS) entry which is preliminary data.</text>
</comment>
<proteinExistence type="predicted"/>
<dbReference type="AlphaFoldDB" id="A0A502CL99"/>
<evidence type="ECO:0000256" key="1">
    <source>
        <dbReference type="SAM" id="MobiDB-lite"/>
    </source>
</evidence>
<gene>
    <name evidence="2" type="ORF">EAH86_19350</name>
</gene>
<organism evidence="2 3">
    <name type="scientific">Pedococcus bigeumensis</name>
    <dbReference type="NCBI Taxonomy" id="433644"/>
    <lineage>
        <taxon>Bacteria</taxon>
        <taxon>Bacillati</taxon>
        <taxon>Actinomycetota</taxon>
        <taxon>Actinomycetes</taxon>
        <taxon>Micrococcales</taxon>
        <taxon>Intrasporangiaceae</taxon>
        <taxon>Pedococcus</taxon>
    </lineage>
</organism>
<evidence type="ECO:0000313" key="3">
    <source>
        <dbReference type="Proteomes" id="UP000317722"/>
    </source>
</evidence>
<evidence type="ECO:0000313" key="2">
    <source>
        <dbReference type="EMBL" id="TPG12899.1"/>
    </source>
</evidence>
<keyword evidence="3" id="KW-1185">Reference proteome</keyword>
<sequence length="113" mass="11643">MSGARLSRGPLASRHAGDLGPAPGAPAAPGPGSDVFGSRRRTYADCYDRAGRAAAALTVLGVQTCDHVGILALNCDRGTTRHCSTSGGWRCGRPVPISGAGKLLKRTPREPYS</sequence>
<dbReference type="SUPFAM" id="SSF56801">
    <property type="entry name" value="Acetyl-CoA synthetase-like"/>
    <property type="match status" value="1"/>
</dbReference>
<dbReference type="Gene3D" id="3.40.50.980">
    <property type="match status" value="1"/>
</dbReference>
<protein>
    <submittedName>
        <fullName evidence="2">Uncharacterized protein</fullName>
    </submittedName>
</protein>